<evidence type="ECO:0000313" key="16">
    <source>
        <dbReference type="Proteomes" id="UP000796880"/>
    </source>
</evidence>
<dbReference type="Proteomes" id="UP000796880">
    <property type="component" value="Unassembled WGS sequence"/>
</dbReference>
<dbReference type="EMBL" id="VOIH02000008">
    <property type="protein sequence ID" value="KAF3439164.1"/>
    <property type="molecule type" value="Genomic_DNA"/>
</dbReference>
<keyword evidence="10" id="KW-0472">Membrane</keyword>
<dbReference type="OrthoDB" id="4062651at2759"/>
<evidence type="ECO:0000256" key="4">
    <source>
        <dbReference type="ARBA" id="ARBA00022475"/>
    </source>
</evidence>
<dbReference type="PROSITE" id="PS00107">
    <property type="entry name" value="PROTEIN_KINASE_ATP"/>
    <property type="match status" value="1"/>
</dbReference>
<dbReference type="GO" id="GO:0005886">
    <property type="term" value="C:plasma membrane"/>
    <property type="evidence" value="ECO:0007669"/>
    <property type="project" value="UniProtKB-SubCell"/>
</dbReference>
<evidence type="ECO:0000256" key="7">
    <source>
        <dbReference type="ARBA" id="ARBA00022741"/>
    </source>
</evidence>
<comment type="subcellular location">
    <subcellularLocation>
        <location evidence="1">Cell membrane</location>
        <topology evidence="1">Single-pass type I membrane protein</topology>
    </subcellularLocation>
</comment>
<dbReference type="InterPro" id="IPR050528">
    <property type="entry name" value="L-type_Lectin-RKs"/>
</dbReference>
<keyword evidence="7 13" id="KW-0547">Nucleotide-binding</keyword>
<evidence type="ECO:0000256" key="3">
    <source>
        <dbReference type="ARBA" id="ARBA00010217"/>
    </source>
</evidence>
<keyword evidence="11" id="KW-0675">Receptor</keyword>
<dbReference type="InterPro" id="IPR017441">
    <property type="entry name" value="Protein_kinase_ATP_BS"/>
</dbReference>
<sequence>MPASIVVMLQMWKKKQIEKEETGSLNPTLFIDDDDLVQGAGVPRRFCYEDLVSATSNFSDEKKLGVGGFGAIYKGYLADLATLVTVKKMLKSSKRGKRSEFLLVYEFMQNASLDSHLFGKRSAFTWAVRYKIALGLASALLYLHEEWEQCALHRDIKASKVMLDSSFNVKLDDFGLARLMDHGLGPQTTRLAGTFGYLAPEYISTGRAGKETDVYSFGVVALEIVTGRSFDPMGKYCEMGLVEWV</sequence>
<protein>
    <recommendedName>
        <fullName evidence="14">Protein kinase domain-containing protein</fullName>
    </recommendedName>
</protein>
<evidence type="ECO:0000256" key="5">
    <source>
        <dbReference type="ARBA" id="ARBA00022692"/>
    </source>
</evidence>
<evidence type="ECO:0000256" key="6">
    <source>
        <dbReference type="ARBA" id="ARBA00022729"/>
    </source>
</evidence>
<dbReference type="Gene3D" id="1.10.510.10">
    <property type="entry name" value="Transferase(Phosphotransferase) domain 1"/>
    <property type="match status" value="1"/>
</dbReference>
<evidence type="ECO:0000256" key="1">
    <source>
        <dbReference type="ARBA" id="ARBA00004251"/>
    </source>
</evidence>
<name>A0A8K0GUU8_9ROSA</name>
<feature type="domain" description="Protein kinase" evidence="14">
    <location>
        <begin position="1"/>
        <end position="245"/>
    </location>
</feature>
<gene>
    <name evidence="15" type="ORF">FNV43_RR17439</name>
</gene>
<reference evidence="15" key="1">
    <citation type="submission" date="2020-03" db="EMBL/GenBank/DDBJ databases">
        <title>A high-quality chromosome-level genome assembly of a woody plant with both climbing and erect habits, Rhamnella rubrinervis.</title>
        <authorList>
            <person name="Lu Z."/>
            <person name="Yang Y."/>
            <person name="Zhu X."/>
            <person name="Sun Y."/>
        </authorList>
    </citation>
    <scope>NUCLEOTIDE SEQUENCE</scope>
    <source>
        <strain evidence="15">BYM</strain>
        <tissue evidence="15">Leaf</tissue>
    </source>
</reference>
<keyword evidence="9" id="KW-1133">Transmembrane helix</keyword>
<keyword evidence="8 13" id="KW-0067">ATP-binding</keyword>
<dbReference type="GO" id="GO:0005524">
    <property type="term" value="F:ATP binding"/>
    <property type="evidence" value="ECO:0007669"/>
    <property type="project" value="UniProtKB-UniRule"/>
</dbReference>
<dbReference type="AlphaFoldDB" id="A0A8K0GUU8"/>
<evidence type="ECO:0000259" key="14">
    <source>
        <dbReference type="PROSITE" id="PS50011"/>
    </source>
</evidence>
<dbReference type="GO" id="GO:0004672">
    <property type="term" value="F:protein kinase activity"/>
    <property type="evidence" value="ECO:0007669"/>
    <property type="project" value="InterPro"/>
</dbReference>
<evidence type="ECO:0000256" key="12">
    <source>
        <dbReference type="ARBA" id="ARBA00023180"/>
    </source>
</evidence>
<comment type="similarity">
    <text evidence="2">In the N-terminal section; belongs to the leguminous lectin family.</text>
</comment>
<dbReference type="InterPro" id="IPR000719">
    <property type="entry name" value="Prot_kinase_dom"/>
</dbReference>
<evidence type="ECO:0000256" key="2">
    <source>
        <dbReference type="ARBA" id="ARBA00008536"/>
    </source>
</evidence>
<feature type="binding site" evidence="13">
    <location>
        <position position="88"/>
    </location>
    <ligand>
        <name>ATP</name>
        <dbReference type="ChEBI" id="CHEBI:30616"/>
    </ligand>
</feature>
<dbReference type="PANTHER" id="PTHR27007">
    <property type="match status" value="1"/>
</dbReference>
<dbReference type="PROSITE" id="PS50011">
    <property type="entry name" value="PROTEIN_KINASE_DOM"/>
    <property type="match status" value="1"/>
</dbReference>
<evidence type="ECO:0000256" key="10">
    <source>
        <dbReference type="ARBA" id="ARBA00023136"/>
    </source>
</evidence>
<keyword evidence="4" id="KW-1003">Cell membrane</keyword>
<dbReference type="Pfam" id="PF00069">
    <property type="entry name" value="Pkinase"/>
    <property type="match status" value="1"/>
</dbReference>
<evidence type="ECO:0000256" key="9">
    <source>
        <dbReference type="ARBA" id="ARBA00022989"/>
    </source>
</evidence>
<dbReference type="FunFam" id="1.10.510.10:FF:000240">
    <property type="entry name" value="Lectin-domain containing receptor kinase A4.3"/>
    <property type="match status" value="1"/>
</dbReference>
<evidence type="ECO:0000256" key="13">
    <source>
        <dbReference type="PROSITE-ProRule" id="PRU10141"/>
    </source>
</evidence>
<keyword evidence="12" id="KW-0325">Glycoprotein</keyword>
<organism evidence="15 16">
    <name type="scientific">Rhamnella rubrinervis</name>
    <dbReference type="NCBI Taxonomy" id="2594499"/>
    <lineage>
        <taxon>Eukaryota</taxon>
        <taxon>Viridiplantae</taxon>
        <taxon>Streptophyta</taxon>
        <taxon>Embryophyta</taxon>
        <taxon>Tracheophyta</taxon>
        <taxon>Spermatophyta</taxon>
        <taxon>Magnoliopsida</taxon>
        <taxon>eudicotyledons</taxon>
        <taxon>Gunneridae</taxon>
        <taxon>Pentapetalae</taxon>
        <taxon>rosids</taxon>
        <taxon>fabids</taxon>
        <taxon>Rosales</taxon>
        <taxon>Rhamnaceae</taxon>
        <taxon>rhamnoid group</taxon>
        <taxon>Rhamneae</taxon>
        <taxon>Rhamnella</taxon>
    </lineage>
</organism>
<comment type="similarity">
    <text evidence="3">In the C-terminal section; belongs to the protein kinase superfamily. Ser/Thr protein kinase family.</text>
</comment>
<evidence type="ECO:0000313" key="15">
    <source>
        <dbReference type="EMBL" id="KAF3439164.1"/>
    </source>
</evidence>
<keyword evidence="16" id="KW-1185">Reference proteome</keyword>
<dbReference type="GO" id="GO:0002229">
    <property type="term" value="P:defense response to oomycetes"/>
    <property type="evidence" value="ECO:0007669"/>
    <property type="project" value="UniProtKB-ARBA"/>
</dbReference>
<proteinExistence type="inferred from homology"/>
<evidence type="ECO:0000256" key="8">
    <source>
        <dbReference type="ARBA" id="ARBA00022840"/>
    </source>
</evidence>
<evidence type="ECO:0000256" key="11">
    <source>
        <dbReference type="ARBA" id="ARBA00023170"/>
    </source>
</evidence>
<dbReference type="SUPFAM" id="SSF56112">
    <property type="entry name" value="Protein kinase-like (PK-like)"/>
    <property type="match status" value="1"/>
</dbReference>
<dbReference type="InterPro" id="IPR011009">
    <property type="entry name" value="Kinase-like_dom_sf"/>
</dbReference>
<comment type="caution">
    <text evidence="15">The sequence shown here is derived from an EMBL/GenBank/DDBJ whole genome shotgun (WGS) entry which is preliminary data.</text>
</comment>
<keyword evidence="5" id="KW-0812">Transmembrane</keyword>
<accession>A0A8K0GUU8</accession>
<dbReference type="Gene3D" id="3.30.200.20">
    <property type="entry name" value="Phosphorylase Kinase, domain 1"/>
    <property type="match status" value="1"/>
</dbReference>
<keyword evidence="6" id="KW-0732">Signal</keyword>